<feature type="domain" description="Cytochrome C Planctomycete-type" evidence="3">
    <location>
        <begin position="237"/>
        <end position="284"/>
    </location>
</feature>
<dbReference type="Pfam" id="PF09990">
    <property type="entry name" value="DUF2231"/>
    <property type="match status" value="1"/>
</dbReference>
<organism evidence="5 6">
    <name type="scientific">Paraglaciecola aquimarina</name>
    <dbReference type="NCBI Taxonomy" id="1235557"/>
    <lineage>
        <taxon>Bacteria</taxon>
        <taxon>Pseudomonadati</taxon>
        <taxon>Pseudomonadota</taxon>
        <taxon>Gammaproteobacteria</taxon>
        <taxon>Alteromonadales</taxon>
        <taxon>Alteromonadaceae</taxon>
        <taxon>Paraglaciecola</taxon>
    </lineage>
</organism>
<protein>
    <submittedName>
        <fullName evidence="5">DUF1587 domain-containing protein</fullName>
    </submittedName>
</protein>
<evidence type="ECO:0000259" key="2">
    <source>
        <dbReference type="Pfam" id="PF07626"/>
    </source>
</evidence>
<evidence type="ECO:0000259" key="3">
    <source>
        <dbReference type="Pfam" id="PF07635"/>
    </source>
</evidence>
<dbReference type="InterPro" id="IPR011429">
    <property type="entry name" value="Cyt_c_Planctomycete-type"/>
</dbReference>
<feature type="transmembrane region" description="Helical" evidence="1">
    <location>
        <begin position="150"/>
        <end position="168"/>
    </location>
</feature>
<feature type="transmembrane region" description="Helical" evidence="1">
    <location>
        <begin position="51"/>
        <end position="72"/>
    </location>
</feature>
<sequence length="485" mass="54313">MTNKPPRHLTVLAYLIACIGILIVFFVAQSQPLDGQEGQGLLRFFGRFHPLVLHFPVTCLVLAGLFELLGAYSRLEFLRRPVGTLLFFSAVSAVITAILGMLLAANEGHQGALIERHRMAGISVAVLSCLTWALYVSAPHQFSTATLTRWGYRGTLLVAIGVMGFAAHDGGALVHGPNYLAEHSPAALVPILTNHLPEEETAEESDKPQLQHGKIFISEATHARFGNDVEQMLGGYCLRCHGASKQEANLRLDKVDPSFNKFNSQDEWHRILGVLGSHRMPPEEAKQPSDQQRLSAINWIQTALEEHAYTRRAEMANAPLRRLNKRELNHTYQDLFAVDADFVSRLPADPKSSHGYDNDAELLMVSMSDINSYHGIARQAVERYVQFGKPQPQQVERYFVEMEDVYHYGRGKGDGLSYERAAKPLSTKNCKVLRRNVKVKRLFTAIGFTARYPMAPFRKVSLRLAKGEVLRDYMNNSCCYALPIR</sequence>
<dbReference type="InterPro" id="IPR013036">
    <property type="entry name" value="DUF1587"/>
</dbReference>
<dbReference type="Proteomes" id="UP001247805">
    <property type="component" value="Unassembled WGS sequence"/>
</dbReference>
<feature type="transmembrane region" description="Helical" evidence="1">
    <location>
        <begin position="12"/>
        <end position="31"/>
    </location>
</feature>
<keyword evidence="1" id="KW-1133">Transmembrane helix</keyword>
<proteinExistence type="predicted"/>
<evidence type="ECO:0000313" key="6">
    <source>
        <dbReference type="Proteomes" id="UP001247805"/>
    </source>
</evidence>
<feature type="domain" description="DUF2231" evidence="4">
    <location>
        <begin position="48"/>
        <end position="174"/>
    </location>
</feature>
<keyword evidence="6" id="KW-1185">Reference proteome</keyword>
<dbReference type="Pfam" id="PF07626">
    <property type="entry name" value="PSD3"/>
    <property type="match status" value="1"/>
</dbReference>
<dbReference type="EMBL" id="JAWDIO010000002">
    <property type="protein sequence ID" value="MDU0355414.1"/>
    <property type="molecule type" value="Genomic_DNA"/>
</dbReference>
<comment type="caution">
    <text evidence="5">The sequence shown here is derived from an EMBL/GenBank/DDBJ whole genome shotgun (WGS) entry which is preliminary data.</text>
</comment>
<name>A0ABU3SZH1_9ALTE</name>
<dbReference type="RefSeq" id="WP_316026954.1">
    <property type="nucleotide sequence ID" value="NZ_JAWDIO010000002.1"/>
</dbReference>
<gene>
    <name evidence="5" type="ORF">RS130_17225</name>
</gene>
<reference evidence="5 6" key="1">
    <citation type="submission" date="2023-10" db="EMBL/GenBank/DDBJ databases">
        <title>Glaciecola aquimarina strain GGW-M5 nov., isolated from a coastal seawater.</title>
        <authorList>
            <person name="Bayburt H."/>
            <person name="Kim J.M."/>
            <person name="Choi B.J."/>
            <person name="Jeon C.O."/>
        </authorList>
    </citation>
    <scope>NUCLEOTIDE SEQUENCE [LARGE SCALE GENOMIC DNA]</scope>
    <source>
        <strain evidence="5 6">KCTC 32108</strain>
    </source>
</reference>
<dbReference type="Pfam" id="PF07635">
    <property type="entry name" value="PSCyt1"/>
    <property type="match status" value="1"/>
</dbReference>
<evidence type="ECO:0000259" key="4">
    <source>
        <dbReference type="Pfam" id="PF09990"/>
    </source>
</evidence>
<evidence type="ECO:0000256" key="1">
    <source>
        <dbReference type="SAM" id="Phobius"/>
    </source>
</evidence>
<dbReference type="InterPro" id="IPR019251">
    <property type="entry name" value="DUF2231_TM"/>
</dbReference>
<feature type="transmembrane region" description="Helical" evidence="1">
    <location>
        <begin position="84"/>
        <end position="105"/>
    </location>
</feature>
<accession>A0ABU3SZH1</accession>
<keyword evidence="1" id="KW-0812">Transmembrane</keyword>
<keyword evidence="1" id="KW-0472">Membrane</keyword>
<evidence type="ECO:0000313" key="5">
    <source>
        <dbReference type="EMBL" id="MDU0355414.1"/>
    </source>
</evidence>
<feature type="domain" description="DUF1587" evidence="2">
    <location>
        <begin position="321"/>
        <end position="385"/>
    </location>
</feature>
<feature type="transmembrane region" description="Helical" evidence="1">
    <location>
        <begin position="117"/>
        <end position="138"/>
    </location>
</feature>